<proteinExistence type="predicted"/>
<reference evidence="2 3" key="1">
    <citation type="journal article" date="2015" name="Nature">
        <title>rRNA introns, odd ribosomes, and small enigmatic genomes across a large radiation of phyla.</title>
        <authorList>
            <person name="Brown C.T."/>
            <person name="Hug L.A."/>
            <person name="Thomas B.C."/>
            <person name="Sharon I."/>
            <person name="Castelle C.J."/>
            <person name="Singh A."/>
            <person name="Wilkins M.J."/>
            <person name="Williams K.H."/>
            <person name="Banfield J.F."/>
        </authorList>
    </citation>
    <scope>NUCLEOTIDE SEQUENCE [LARGE SCALE GENOMIC DNA]</scope>
</reference>
<dbReference type="SUPFAM" id="SSF46785">
    <property type="entry name" value="Winged helix' DNA-binding domain"/>
    <property type="match status" value="1"/>
</dbReference>
<dbReference type="InterPro" id="IPR051797">
    <property type="entry name" value="TrmB-like"/>
</dbReference>
<feature type="domain" description="Transcription regulator TrmB N-terminal" evidence="1">
    <location>
        <begin position="8"/>
        <end position="73"/>
    </location>
</feature>
<dbReference type="PANTHER" id="PTHR34293:SF1">
    <property type="entry name" value="HTH-TYPE TRANSCRIPTIONAL REGULATOR TRMBL2"/>
    <property type="match status" value="1"/>
</dbReference>
<accession>A0A0G1H731</accession>
<dbReference type="CDD" id="cd00090">
    <property type="entry name" value="HTH_ARSR"/>
    <property type="match status" value="1"/>
</dbReference>
<evidence type="ECO:0000313" key="3">
    <source>
        <dbReference type="Proteomes" id="UP000034051"/>
    </source>
</evidence>
<dbReference type="Proteomes" id="UP000034051">
    <property type="component" value="Unassembled WGS sequence"/>
</dbReference>
<dbReference type="Pfam" id="PF01978">
    <property type="entry name" value="TrmB"/>
    <property type="match status" value="1"/>
</dbReference>
<evidence type="ECO:0000259" key="1">
    <source>
        <dbReference type="Pfam" id="PF01978"/>
    </source>
</evidence>
<gene>
    <name evidence="2" type="ORF">UW32_C0002G0037</name>
</gene>
<dbReference type="EMBL" id="LCHW01000002">
    <property type="protein sequence ID" value="KKT43176.1"/>
    <property type="molecule type" value="Genomic_DNA"/>
</dbReference>
<dbReference type="AlphaFoldDB" id="A0A0G1H731"/>
<protein>
    <submittedName>
        <fullName evidence="2">Transcriptional regulator, TrmB</fullName>
    </submittedName>
</protein>
<dbReference type="InterPro" id="IPR011991">
    <property type="entry name" value="ArsR-like_HTH"/>
</dbReference>
<evidence type="ECO:0000313" key="2">
    <source>
        <dbReference type="EMBL" id="KKT43176.1"/>
    </source>
</evidence>
<dbReference type="InterPro" id="IPR002831">
    <property type="entry name" value="Tscrpt_reg_TrmB_N"/>
</dbReference>
<organism evidence="2 3">
    <name type="scientific">Candidatus Wolfebacteria bacterium GW2011_GWE2_44_13</name>
    <dbReference type="NCBI Taxonomy" id="1619017"/>
    <lineage>
        <taxon>Bacteria</taxon>
        <taxon>Candidatus Wolfeibacteriota</taxon>
    </lineage>
</organism>
<name>A0A0G1H731_9BACT</name>
<dbReference type="Gene3D" id="1.10.10.10">
    <property type="entry name" value="Winged helix-like DNA-binding domain superfamily/Winged helix DNA-binding domain"/>
    <property type="match status" value="1"/>
</dbReference>
<dbReference type="InterPro" id="IPR036390">
    <property type="entry name" value="WH_DNA-bd_sf"/>
</dbReference>
<dbReference type="PANTHER" id="PTHR34293">
    <property type="entry name" value="HTH-TYPE TRANSCRIPTIONAL REGULATOR TRMBL2"/>
    <property type="match status" value="1"/>
</dbReference>
<sequence length="247" mass="28203">MNRLEDLLENIGYSPKKSKIYLAILELGEASILDISRKTGIKRTTVYNLIPELMADGVVQAGSRKSKRFFYIDDPRSLKTGLDMKIQRLERALPQFAALQSILPSKPKITYFEGLGGARELFADTLTSCNSGDTILDYAGLTDFDKLVPEEFSNDYIRQRVAKKIRIKVIAPDSPLAREWQKNDVKELREIKIVPGKDFPFIADAEIYANKVALISFKENFMGVIIESPEIHQLHRMSFELLWKFLK</sequence>
<comment type="caution">
    <text evidence="2">The sequence shown here is derived from an EMBL/GenBank/DDBJ whole genome shotgun (WGS) entry which is preliminary data.</text>
</comment>
<dbReference type="InterPro" id="IPR036388">
    <property type="entry name" value="WH-like_DNA-bd_sf"/>
</dbReference>